<evidence type="ECO:0000313" key="2">
    <source>
        <dbReference type="EMBL" id="OEG21311.1"/>
    </source>
</evidence>
<sequence>MKTKKTLLIVGFLAVTMLIYAKFESTIKAKTEEQKTEMVAKSKTTKELSPGPPNPNEEPGWQQYTKNDPAGIFIDGEKKLELRYKFGSSEESKVEEPFVDGVLQGDYPNLSSLVPNVYLHDYSTYESFVIGGGTPEILEVGDVNALDRGDDIQGPNTSAPILLSWVTDTGEHKTIYKNDPSLRISNIKLYRKIEEDQTITSMLKYNWRMEDGFFKGYQFEATNVLKPYKGTIRVETYMKNSTPDAANKPVLKNITLDSHYPIGLGYTETAGLENPIFYIGSNRGLYMQYENHLRNVYRLNYFFNVPNPVNNWLGATSLVSTWDASSSKEQRAEAERNNFLNEQYIFNGITGVGNEQDNGKAGTNVPEPPAWISSGIKSPAFSMKSPVNESFEAGDTISYAFNVGLQKIDDTPSIVLDETEDFRLKGQNTYSLKGQWFDNDSTEIDLFYSVDGGAVKGPYRQRTTADMLGQGIEFSIDLTEPGDLKPQDHEIEVYAKDIAEEGTGLEPAESNHEFLKLVYVDDDPKIELEETMGSNLPGGYKVKGRYTGKDEKYKPATISYKKATDPDSNYKEMTVINSPNQTFEFTIPEKDMPDLNGTYVFSIRGENKYGVLSNVEDVLLSNEQTKPKFTLSKDSKENLLDQTAADYEIDFTSFAHTGLFYPLTIQYKVDDETEWQLMTDQSVGTMTAVLTEVTEGPKKIKLPASKLPFGENHVVHFVVADRFGIISDEQSVVFMMPGKPELILENKNGPSLGETQVVKGTIKTDYFPAKFQYKIVKNGETGAVYREVAEKDVIIDQTTGKFTFSIADTLLPAGASYDIFVKGLDKYNQESEEVSYHLTEVVHFKAKFTNSVGETIHPDITIDRELGTKIDLALEKEVQDTLTKLKQQYTLVDSSIPKNPVDVDSSTAFWEYKFTGRLTYVSSPEAFDFRLQIASYKKIRIDDPKVVGLPLVVSDTRESKPGWSLSVKLTEELLNEDGKTTLKNAIRYKHGEAESILNSQLLPVFRNLDSGKYDISKDWSPTGDGLKLEIAPGAVNALGKYHGEILFELSETP</sequence>
<gene>
    <name evidence="2" type="ORF">BCR24_07540</name>
</gene>
<evidence type="ECO:0008006" key="4">
    <source>
        <dbReference type="Google" id="ProtNLM"/>
    </source>
</evidence>
<evidence type="ECO:0000256" key="1">
    <source>
        <dbReference type="SAM" id="MobiDB-lite"/>
    </source>
</evidence>
<name>A0A1E5H8Q0_9ENTE</name>
<feature type="compositionally biased region" description="Basic and acidic residues" evidence="1">
    <location>
        <begin position="34"/>
        <end position="46"/>
    </location>
</feature>
<dbReference type="AlphaFoldDB" id="A0A1E5H8Q0"/>
<evidence type="ECO:0000313" key="3">
    <source>
        <dbReference type="Proteomes" id="UP000094469"/>
    </source>
</evidence>
<dbReference type="Proteomes" id="UP000094469">
    <property type="component" value="Unassembled WGS sequence"/>
</dbReference>
<comment type="caution">
    <text evidence="2">The sequence shown here is derived from an EMBL/GenBank/DDBJ whole genome shotgun (WGS) entry which is preliminary data.</text>
</comment>
<dbReference type="OrthoDB" id="2193809at2"/>
<keyword evidence="3" id="KW-1185">Reference proteome</keyword>
<protein>
    <recommendedName>
        <fullName evidence="4">MucBP domain-containing protein</fullName>
    </recommendedName>
</protein>
<reference evidence="3" key="1">
    <citation type="submission" date="2016-09" db="EMBL/GenBank/DDBJ databases">
        <authorList>
            <person name="Gulvik C.A."/>
        </authorList>
    </citation>
    <scope>NUCLEOTIDE SEQUENCE [LARGE SCALE GENOMIC DNA]</scope>
    <source>
        <strain evidence="3">LMG 26676</strain>
    </source>
</reference>
<accession>A0A1E5H8Q0</accession>
<proteinExistence type="predicted"/>
<organism evidence="2 3">
    <name type="scientific">Enterococcus ureilyticus</name>
    <dbReference type="NCBI Taxonomy" id="1131292"/>
    <lineage>
        <taxon>Bacteria</taxon>
        <taxon>Bacillati</taxon>
        <taxon>Bacillota</taxon>
        <taxon>Bacilli</taxon>
        <taxon>Lactobacillales</taxon>
        <taxon>Enterococcaceae</taxon>
        <taxon>Enterococcus</taxon>
    </lineage>
</organism>
<dbReference type="RefSeq" id="WP_069641107.1">
    <property type="nucleotide sequence ID" value="NZ_JAFBEZ010000001.1"/>
</dbReference>
<feature type="region of interest" description="Disordered" evidence="1">
    <location>
        <begin position="34"/>
        <end position="67"/>
    </location>
</feature>
<dbReference type="EMBL" id="MIKC01000040">
    <property type="protein sequence ID" value="OEG21311.1"/>
    <property type="molecule type" value="Genomic_DNA"/>
</dbReference>